<proteinExistence type="predicted"/>
<evidence type="ECO:0000256" key="1">
    <source>
        <dbReference type="SAM" id="MobiDB-lite"/>
    </source>
</evidence>
<protein>
    <recommendedName>
        <fullName evidence="4">C2H2-type domain-containing protein</fullName>
    </recommendedName>
</protein>
<name>A0ABR1BKB0_NECAM</name>
<evidence type="ECO:0008006" key="4">
    <source>
        <dbReference type="Google" id="ProtNLM"/>
    </source>
</evidence>
<organism evidence="2 3">
    <name type="scientific">Necator americanus</name>
    <name type="common">Human hookworm</name>
    <dbReference type="NCBI Taxonomy" id="51031"/>
    <lineage>
        <taxon>Eukaryota</taxon>
        <taxon>Metazoa</taxon>
        <taxon>Ecdysozoa</taxon>
        <taxon>Nematoda</taxon>
        <taxon>Chromadorea</taxon>
        <taxon>Rhabditida</taxon>
        <taxon>Rhabditina</taxon>
        <taxon>Rhabditomorpha</taxon>
        <taxon>Strongyloidea</taxon>
        <taxon>Ancylostomatidae</taxon>
        <taxon>Bunostominae</taxon>
        <taxon>Necator</taxon>
    </lineage>
</organism>
<comment type="caution">
    <text evidence="2">The sequence shown here is derived from an EMBL/GenBank/DDBJ whole genome shotgun (WGS) entry which is preliminary data.</text>
</comment>
<dbReference type="PANTHER" id="PTHR36945">
    <property type="entry name" value="HIGH INCIDENCE OF MALES (INCREASED X CHROMOSOME LOSS)-RELATED-RELATED"/>
    <property type="match status" value="1"/>
</dbReference>
<gene>
    <name evidence="2" type="primary">Necator_chrI.g1030</name>
    <name evidence="2" type="ORF">RB195_004906</name>
</gene>
<evidence type="ECO:0000313" key="3">
    <source>
        <dbReference type="Proteomes" id="UP001303046"/>
    </source>
</evidence>
<reference evidence="2 3" key="1">
    <citation type="submission" date="2023-08" db="EMBL/GenBank/DDBJ databases">
        <title>A Necator americanus chromosomal reference genome.</title>
        <authorList>
            <person name="Ilik V."/>
            <person name="Petrzelkova K.J."/>
            <person name="Pardy F."/>
            <person name="Fuh T."/>
            <person name="Niatou-Singa F.S."/>
            <person name="Gouil Q."/>
            <person name="Baker L."/>
            <person name="Ritchie M.E."/>
            <person name="Jex A.R."/>
            <person name="Gazzola D."/>
            <person name="Li H."/>
            <person name="Toshio Fujiwara R."/>
            <person name="Zhan B."/>
            <person name="Aroian R.V."/>
            <person name="Pafco B."/>
            <person name="Schwarz E.M."/>
        </authorList>
    </citation>
    <scope>NUCLEOTIDE SEQUENCE [LARGE SCALE GENOMIC DNA]</scope>
    <source>
        <strain evidence="2 3">Aroian</strain>
        <tissue evidence="2">Whole animal</tissue>
    </source>
</reference>
<dbReference type="InterPro" id="IPR053360">
    <property type="entry name" value="Zinc_finger_domain"/>
</dbReference>
<dbReference type="EMBL" id="JAVFWL010000001">
    <property type="protein sequence ID" value="KAK6726891.1"/>
    <property type="molecule type" value="Genomic_DNA"/>
</dbReference>
<feature type="region of interest" description="Disordered" evidence="1">
    <location>
        <begin position="290"/>
        <end position="335"/>
    </location>
</feature>
<dbReference type="Proteomes" id="UP001303046">
    <property type="component" value="Unassembled WGS sequence"/>
</dbReference>
<feature type="compositionally biased region" description="Basic residues" evidence="1">
    <location>
        <begin position="296"/>
        <end position="314"/>
    </location>
</feature>
<accession>A0ABR1BKB0</accession>
<dbReference type="PANTHER" id="PTHR36945:SF1">
    <property type="entry name" value="ZINC FINGER PROTEIN C02F5.12-RELATED"/>
    <property type="match status" value="1"/>
</dbReference>
<sequence>MRGKVLSAVNDPSVWAYGSSYVQINIYDTSVGELRERGVNIQNILQDIGCHSVIMDVPILKSKSYERKTAVEDSIGAAEDARPSENFPCFDQKQFRDVSRLYDTVVKEEEPVSKSCEISKKVGVNLSCSSALAGPSSDNCGENLGGEAIFQDCICEFEENGKFHETNPEKLFPETSQILKEYPITPLSTTTNSGDAYERKHPNNTDGTKEGCSFLEFSKEVMDGMRITNLSRTCSSNGEGIVGRAEPVRITQENLAVGEAEEENDALEIADTSYVLAELSNTAQAFQEKMSDSAKKLTRKKVLSHKSSRKRARRSSSQSQQSPPEEERSENAVEATGQKCTLLSRKQEPTGKIFECKYPGCTSKVSWRPRYGKNRLVDHVRVHWGKEVKKCSLCTYVASHQKKVLNHHRRYHKGVKFTGVVSLETNEDMEELVNLWKQCFPGATLKEFRDPQWAGTQCGRLDRSLVEPSVEKIPTYALTLEVLLLQGSALGTDDVGV</sequence>
<keyword evidence="3" id="KW-1185">Reference proteome</keyword>
<evidence type="ECO:0000313" key="2">
    <source>
        <dbReference type="EMBL" id="KAK6726891.1"/>
    </source>
</evidence>